<dbReference type="InterPro" id="IPR012318">
    <property type="entry name" value="HTH_CRP"/>
</dbReference>
<dbReference type="InterPro" id="IPR036390">
    <property type="entry name" value="WH_DNA-bd_sf"/>
</dbReference>
<dbReference type="PANTHER" id="PTHR24567">
    <property type="entry name" value="CRP FAMILY TRANSCRIPTIONAL REGULATORY PROTEIN"/>
    <property type="match status" value="1"/>
</dbReference>
<dbReference type="RefSeq" id="WP_380225522.1">
    <property type="nucleotide sequence ID" value="NZ_JBHSOF010000012.1"/>
</dbReference>
<dbReference type="SUPFAM" id="SSF51206">
    <property type="entry name" value="cAMP-binding domain-like"/>
    <property type="match status" value="1"/>
</dbReference>
<evidence type="ECO:0000313" key="7">
    <source>
        <dbReference type="Proteomes" id="UP001595975"/>
    </source>
</evidence>
<keyword evidence="1" id="KW-0805">Transcription regulation</keyword>
<comment type="caution">
    <text evidence="6">The sequence shown here is derived from an EMBL/GenBank/DDBJ whole genome shotgun (WGS) entry which is preliminary data.</text>
</comment>
<feature type="domain" description="HTH crp-type" evidence="5">
    <location>
        <begin position="146"/>
        <end position="220"/>
    </location>
</feature>
<evidence type="ECO:0000256" key="1">
    <source>
        <dbReference type="ARBA" id="ARBA00023015"/>
    </source>
</evidence>
<dbReference type="InterPro" id="IPR036388">
    <property type="entry name" value="WH-like_DNA-bd_sf"/>
</dbReference>
<dbReference type="Gene3D" id="1.10.10.10">
    <property type="entry name" value="Winged helix-like DNA-binding domain superfamily/Winged helix DNA-binding domain"/>
    <property type="match status" value="1"/>
</dbReference>
<dbReference type="PROSITE" id="PS00889">
    <property type="entry name" value="CNMP_BINDING_2"/>
    <property type="match status" value="1"/>
</dbReference>
<evidence type="ECO:0000313" key="6">
    <source>
        <dbReference type="EMBL" id="MFC5663831.1"/>
    </source>
</evidence>
<evidence type="ECO:0000256" key="2">
    <source>
        <dbReference type="ARBA" id="ARBA00023125"/>
    </source>
</evidence>
<dbReference type="PANTHER" id="PTHR24567:SF74">
    <property type="entry name" value="HTH-TYPE TRANSCRIPTIONAL REGULATOR ARCR"/>
    <property type="match status" value="1"/>
</dbReference>
<keyword evidence="7" id="KW-1185">Reference proteome</keyword>
<dbReference type="CDD" id="cd00038">
    <property type="entry name" value="CAP_ED"/>
    <property type="match status" value="1"/>
</dbReference>
<dbReference type="EMBL" id="JBHSOF010000012">
    <property type="protein sequence ID" value="MFC5663831.1"/>
    <property type="molecule type" value="Genomic_DNA"/>
</dbReference>
<sequence>MDDRAGGPPDPSERTLRHLMGEARWSTMLTGAHIRRHPIGTTLLRQGEPGTHVLALLTGVAKAVRREPNGDLTLLAFRGPGEVLGEVAVLDDGVRSASVQAMVDCSVAVVTRTAFLRFVADQDLYPVMVRYALGRLRESDVARGGGDVVARLSAALVVLAELSGGAPGAGAPTGVALALTRDELAQHLGVSRNTISAALVELVPLGVECGRRRIVVGDPAALRSAIGQGSSSKVRSRAGLRRW</sequence>
<evidence type="ECO:0000256" key="3">
    <source>
        <dbReference type="ARBA" id="ARBA00023163"/>
    </source>
</evidence>
<dbReference type="InterPro" id="IPR018488">
    <property type="entry name" value="cNMP-bd_CS"/>
</dbReference>
<dbReference type="SMART" id="SM00419">
    <property type="entry name" value="HTH_CRP"/>
    <property type="match status" value="1"/>
</dbReference>
<evidence type="ECO:0000259" key="4">
    <source>
        <dbReference type="PROSITE" id="PS50042"/>
    </source>
</evidence>
<dbReference type="SMART" id="SM00100">
    <property type="entry name" value="cNMP"/>
    <property type="match status" value="1"/>
</dbReference>
<dbReference type="InterPro" id="IPR018490">
    <property type="entry name" value="cNMP-bd_dom_sf"/>
</dbReference>
<gene>
    <name evidence="6" type="ORF">ACFP3U_12660</name>
</gene>
<dbReference type="PROSITE" id="PS51063">
    <property type="entry name" value="HTH_CRP_2"/>
    <property type="match status" value="1"/>
</dbReference>
<reference evidence="7" key="1">
    <citation type="journal article" date="2019" name="Int. J. Syst. Evol. Microbiol.">
        <title>The Global Catalogue of Microorganisms (GCM) 10K type strain sequencing project: providing services to taxonomists for standard genome sequencing and annotation.</title>
        <authorList>
            <consortium name="The Broad Institute Genomics Platform"/>
            <consortium name="The Broad Institute Genome Sequencing Center for Infectious Disease"/>
            <person name="Wu L."/>
            <person name="Ma J."/>
        </authorList>
    </citation>
    <scope>NUCLEOTIDE SEQUENCE [LARGE SCALE GENOMIC DNA]</scope>
    <source>
        <strain evidence="7">CGMCC 4.1437</strain>
    </source>
</reference>
<dbReference type="Gene3D" id="2.60.120.10">
    <property type="entry name" value="Jelly Rolls"/>
    <property type="match status" value="1"/>
</dbReference>
<feature type="domain" description="Cyclic nucleotide-binding" evidence="4">
    <location>
        <begin position="40"/>
        <end position="119"/>
    </location>
</feature>
<dbReference type="InterPro" id="IPR000595">
    <property type="entry name" value="cNMP-bd_dom"/>
</dbReference>
<keyword evidence="3" id="KW-0804">Transcription</keyword>
<evidence type="ECO:0000259" key="5">
    <source>
        <dbReference type="PROSITE" id="PS51063"/>
    </source>
</evidence>
<dbReference type="Pfam" id="PF00027">
    <property type="entry name" value="cNMP_binding"/>
    <property type="match status" value="1"/>
</dbReference>
<organism evidence="6 7">
    <name type="scientific">Kitasatospora misakiensis</name>
    <dbReference type="NCBI Taxonomy" id="67330"/>
    <lineage>
        <taxon>Bacteria</taxon>
        <taxon>Bacillati</taxon>
        <taxon>Actinomycetota</taxon>
        <taxon>Actinomycetes</taxon>
        <taxon>Kitasatosporales</taxon>
        <taxon>Streptomycetaceae</taxon>
        <taxon>Kitasatospora</taxon>
    </lineage>
</organism>
<name>A0ABW0X062_9ACTN</name>
<dbReference type="Pfam" id="PF13545">
    <property type="entry name" value="HTH_Crp_2"/>
    <property type="match status" value="1"/>
</dbReference>
<accession>A0ABW0X062</accession>
<dbReference type="InterPro" id="IPR050397">
    <property type="entry name" value="Env_Response_Regulators"/>
</dbReference>
<protein>
    <submittedName>
        <fullName evidence="6">Crp/Fnr family transcriptional regulator</fullName>
    </submittedName>
</protein>
<dbReference type="InterPro" id="IPR014710">
    <property type="entry name" value="RmlC-like_jellyroll"/>
</dbReference>
<dbReference type="Proteomes" id="UP001595975">
    <property type="component" value="Unassembled WGS sequence"/>
</dbReference>
<dbReference type="SUPFAM" id="SSF46785">
    <property type="entry name" value="Winged helix' DNA-binding domain"/>
    <property type="match status" value="1"/>
</dbReference>
<dbReference type="PROSITE" id="PS50042">
    <property type="entry name" value="CNMP_BINDING_3"/>
    <property type="match status" value="1"/>
</dbReference>
<keyword evidence="2" id="KW-0238">DNA-binding</keyword>
<proteinExistence type="predicted"/>